<evidence type="ECO:0000256" key="2">
    <source>
        <dbReference type="SAM" id="Phobius"/>
    </source>
</evidence>
<organism evidence="3 4">
    <name type="scientific">Corynespora cassiicola Philippines</name>
    <dbReference type="NCBI Taxonomy" id="1448308"/>
    <lineage>
        <taxon>Eukaryota</taxon>
        <taxon>Fungi</taxon>
        <taxon>Dikarya</taxon>
        <taxon>Ascomycota</taxon>
        <taxon>Pezizomycotina</taxon>
        <taxon>Dothideomycetes</taxon>
        <taxon>Pleosporomycetidae</taxon>
        <taxon>Pleosporales</taxon>
        <taxon>Corynesporascaceae</taxon>
        <taxon>Corynespora</taxon>
    </lineage>
</organism>
<dbReference type="InterPro" id="IPR022185">
    <property type="entry name" value="DUF3712"/>
</dbReference>
<dbReference type="GO" id="GO:0000329">
    <property type="term" value="C:fungal-type vacuole membrane"/>
    <property type="evidence" value="ECO:0007669"/>
    <property type="project" value="InterPro"/>
</dbReference>
<dbReference type="OrthoDB" id="10039566at2759"/>
<keyword evidence="2" id="KW-0812">Transmembrane</keyword>
<keyword evidence="2" id="KW-1133">Transmembrane helix</keyword>
<dbReference type="SUPFAM" id="SSF117070">
    <property type="entry name" value="LEA14-like"/>
    <property type="match status" value="1"/>
</dbReference>
<gene>
    <name evidence="3" type="ORF">BS50DRAFT_113493</name>
</gene>
<dbReference type="Pfam" id="PF12505">
    <property type="entry name" value="DUF3712"/>
    <property type="match status" value="1"/>
</dbReference>
<dbReference type="PANTHER" id="PTHR35895:SF1">
    <property type="entry name" value="LIPID-BINDING SERUM GLYCOPROTEIN C-TERMINAL DOMAIN-CONTAINING PROTEIN"/>
    <property type="match status" value="1"/>
</dbReference>
<reference evidence="3 4" key="1">
    <citation type="journal article" date="2018" name="Front. Microbiol.">
        <title>Genome-Wide Analysis of Corynespora cassiicola Leaf Fall Disease Putative Effectors.</title>
        <authorList>
            <person name="Lopez D."/>
            <person name="Ribeiro S."/>
            <person name="Label P."/>
            <person name="Fumanal B."/>
            <person name="Venisse J.S."/>
            <person name="Kohler A."/>
            <person name="de Oliveira R.R."/>
            <person name="Labutti K."/>
            <person name="Lipzen A."/>
            <person name="Lail K."/>
            <person name="Bauer D."/>
            <person name="Ohm R.A."/>
            <person name="Barry K.W."/>
            <person name="Spatafora J."/>
            <person name="Grigoriev I.V."/>
            <person name="Martin F.M."/>
            <person name="Pujade-Renaud V."/>
        </authorList>
    </citation>
    <scope>NUCLEOTIDE SEQUENCE [LARGE SCALE GENOMIC DNA]</scope>
    <source>
        <strain evidence="3 4">Philippines</strain>
    </source>
</reference>
<feature type="transmembrane region" description="Helical" evidence="2">
    <location>
        <begin position="53"/>
        <end position="77"/>
    </location>
</feature>
<keyword evidence="4" id="KW-1185">Reference proteome</keyword>
<evidence type="ECO:0000256" key="1">
    <source>
        <dbReference type="SAM" id="MobiDB-lite"/>
    </source>
</evidence>
<dbReference type="Proteomes" id="UP000240883">
    <property type="component" value="Unassembled WGS sequence"/>
</dbReference>
<protein>
    <submittedName>
        <fullName evidence="3">Uncharacterized protein</fullName>
    </submittedName>
</protein>
<name>A0A2T2NDE2_CORCC</name>
<dbReference type="PANTHER" id="PTHR35895">
    <property type="entry name" value="CHROMOSOME 16, WHOLE GENOME SHOTGUN SEQUENCE"/>
    <property type="match status" value="1"/>
</dbReference>
<keyword evidence="2" id="KW-0472">Membrane</keyword>
<accession>A0A2T2NDE2</accession>
<evidence type="ECO:0000313" key="3">
    <source>
        <dbReference type="EMBL" id="PSN63454.1"/>
    </source>
</evidence>
<dbReference type="EMBL" id="KZ678140">
    <property type="protein sequence ID" value="PSN63454.1"/>
    <property type="molecule type" value="Genomic_DNA"/>
</dbReference>
<proteinExistence type="predicted"/>
<evidence type="ECO:0000313" key="4">
    <source>
        <dbReference type="Proteomes" id="UP000240883"/>
    </source>
</evidence>
<dbReference type="AlphaFoldDB" id="A0A2T2NDE2"/>
<dbReference type="InterPro" id="IPR046368">
    <property type="entry name" value="Tag1"/>
</dbReference>
<sequence>MDYKPEAPTSLDEVNENRNGVLPPRKRGVFNTLYPPGPKPGAKGRMKNHCRKFWWCDLLVFAIIVLIIILPVIYVAIPKKAQSDVNKSTLEVTSQEVTNPSPNGIHLKLASVARSSSSFHPRLGAFQAALSLEGQEPFIHIDIPSVKANAVTDINLEQDVQFANLDAFIEYNKVVMGSETFQVHLDGKTTVHLSGLPTMDVDYNKVLTMKGLNKLKGLNITDLRILSGRNEILPDGSNMVGTVVIPNPSVMTIELGNVTMNLAVAGEPIGTSLLPNLILRPGENRVPMQSTVDQLKVITMVQDTYHDAVIPLEITGNSSVSSTGEHLTYFEAAIQPNTILVNLNLQPALSAIGINVTQFS</sequence>
<dbReference type="STRING" id="1448308.A0A2T2NDE2"/>
<feature type="region of interest" description="Disordered" evidence="1">
    <location>
        <begin position="1"/>
        <end position="45"/>
    </location>
</feature>